<accession>A0A0S4TUR9</accession>
<sequence length="104" mass="11404">MRQSLALREQMRDAIQAEIAQRTQTHQARVAGLKAARANLLAIGAAAPPKPLALLAHGDSWLIDTQGILQPLDWANELHPYPNGFKMLAGKFIDALKLDFPGRI</sequence>
<gene>
    <name evidence="1" type="ORF">RUN39_v1_620008</name>
</gene>
<reference evidence="1" key="1">
    <citation type="submission" date="2015-10" db="EMBL/GenBank/DDBJ databases">
        <authorList>
            <person name="Gilbert D.G."/>
        </authorList>
    </citation>
    <scope>NUCLEOTIDE SEQUENCE</scope>
    <source>
        <strain evidence="1">Phyl III-seqv23</strain>
    </source>
</reference>
<dbReference type="EMBL" id="LN899819">
    <property type="protein sequence ID" value="CUV13752.1"/>
    <property type="molecule type" value="Genomic_DNA"/>
</dbReference>
<dbReference type="PATRIC" id="fig|305.106.peg.3044"/>
<name>A0A0S4TUR9_RALSL</name>
<evidence type="ECO:0000313" key="1">
    <source>
        <dbReference type="EMBL" id="CUV13752.1"/>
    </source>
</evidence>
<proteinExistence type="predicted"/>
<organism evidence="1">
    <name type="scientific">Ralstonia solanacearum</name>
    <name type="common">Pseudomonas solanacearum</name>
    <dbReference type="NCBI Taxonomy" id="305"/>
    <lineage>
        <taxon>Bacteria</taxon>
        <taxon>Pseudomonadati</taxon>
        <taxon>Pseudomonadota</taxon>
        <taxon>Betaproteobacteria</taxon>
        <taxon>Burkholderiales</taxon>
        <taxon>Burkholderiaceae</taxon>
        <taxon>Ralstonia</taxon>
        <taxon>Ralstonia solanacearum species complex</taxon>
    </lineage>
</organism>
<dbReference type="AlphaFoldDB" id="A0A0S4TUR9"/>
<protein>
    <submittedName>
        <fullName evidence="1">Uncharacterized protein</fullName>
    </submittedName>
</protein>